<sequence length="91" mass="9862">MSLNPNSKITVAGVVPSASKVNSSRALSAFLTGATNRVKDIWLVLPLDVSYGKLRFANVLGTLTAVELAPIGKPKLFTFVEYYYNVRLSEA</sequence>
<protein>
    <submittedName>
        <fullName evidence="1">Uncharacterized protein</fullName>
    </submittedName>
</protein>
<name>A0A5C2SBE0_9APHY</name>
<reference evidence="1" key="1">
    <citation type="journal article" date="2018" name="Genome Biol. Evol.">
        <title>Genomics and development of Lentinus tigrinus, a white-rot wood-decaying mushroom with dimorphic fruiting bodies.</title>
        <authorList>
            <person name="Wu B."/>
            <person name="Xu Z."/>
            <person name="Knudson A."/>
            <person name="Carlson A."/>
            <person name="Chen N."/>
            <person name="Kovaka S."/>
            <person name="LaButti K."/>
            <person name="Lipzen A."/>
            <person name="Pennachio C."/>
            <person name="Riley R."/>
            <person name="Schakwitz W."/>
            <person name="Umezawa K."/>
            <person name="Ohm R.A."/>
            <person name="Grigoriev I.V."/>
            <person name="Nagy L.G."/>
            <person name="Gibbons J."/>
            <person name="Hibbett D."/>
        </authorList>
    </citation>
    <scope>NUCLEOTIDE SEQUENCE [LARGE SCALE GENOMIC DNA]</scope>
    <source>
        <strain evidence="1">ALCF2SS1-6</strain>
    </source>
</reference>
<organism evidence="1 2">
    <name type="scientific">Lentinus tigrinus ALCF2SS1-6</name>
    <dbReference type="NCBI Taxonomy" id="1328759"/>
    <lineage>
        <taxon>Eukaryota</taxon>
        <taxon>Fungi</taxon>
        <taxon>Dikarya</taxon>
        <taxon>Basidiomycota</taxon>
        <taxon>Agaricomycotina</taxon>
        <taxon>Agaricomycetes</taxon>
        <taxon>Polyporales</taxon>
        <taxon>Polyporaceae</taxon>
        <taxon>Lentinus</taxon>
    </lineage>
</organism>
<evidence type="ECO:0000313" key="1">
    <source>
        <dbReference type="EMBL" id="RPD60449.1"/>
    </source>
</evidence>
<dbReference type="Proteomes" id="UP000313359">
    <property type="component" value="Unassembled WGS sequence"/>
</dbReference>
<dbReference type="AlphaFoldDB" id="A0A5C2SBE0"/>
<evidence type="ECO:0000313" key="2">
    <source>
        <dbReference type="Proteomes" id="UP000313359"/>
    </source>
</evidence>
<gene>
    <name evidence="1" type="ORF">L227DRAFT_611377</name>
</gene>
<dbReference type="EMBL" id="ML122266">
    <property type="protein sequence ID" value="RPD60449.1"/>
    <property type="molecule type" value="Genomic_DNA"/>
</dbReference>
<proteinExistence type="predicted"/>
<keyword evidence="2" id="KW-1185">Reference proteome</keyword>
<accession>A0A5C2SBE0</accession>